<comment type="caution">
    <text evidence="2">The sequence shown here is derived from an EMBL/GenBank/DDBJ whole genome shotgun (WGS) entry which is preliminary data.</text>
</comment>
<feature type="region of interest" description="Disordered" evidence="1">
    <location>
        <begin position="153"/>
        <end position="172"/>
    </location>
</feature>
<dbReference type="Proteomes" id="UP001066276">
    <property type="component" value="Chromosome 4_2"/>
</dbReference>
<feature type="region of interest" description="Disordered" evidence="1">
    <location>
        <begin position="104"/>
        <end position="127"/>
    </location>
</feature>
<gene>
    <name evidence="2" type="ORF">NDU88_004528</name>
</gene>
<evidence type="ECO:0000313" key="3">
    <source>
        <dbReference type="Proteomes" id="UP001066276"/>
    </source>
</evidence>
<reference evidence="2" key="1">
    <citation type="journal article" date="2022" name="bioRxiv">
        <title>Sequencing and chromosome-scale assembly of the giantPleurodeles waltlgenome.</title>
        <authorList>
            <person name="Brown T."/>
            <person name="Elewa A."/>
            <person name="Iarovenko S."/>
            <person name="Subramanian E."/>
            <person name="Araus A.J."/>
            <person name="Petzold A."/>
            <person name="Susuki M."/>
            <person name="Suzuki K.-i.T."/>
            <person name="Hayashi T."/>
            <person name="Toyoda A."/>
            <person name="Oliveira C."/>
            <person name="Osipova E."/>
            <person name="Leigh N.D."/>
            <person name="Simon A."/>
            <person name="Yun M.H."/>
        </authorList>
    </citation>
    <scope>NUCLEOTIDE SEQUENCE</scope>
    <source>
        <strain evidence="2">20211129_DDA</strain>
        <tissue evidence="2">Liver</tissue>
    </source>
</reference>
<name>A0AAV7SJ06_PLEWA</name>
<feature type="compositionally biased region" description="Basic and acidic residues" evidence="1">
    <location>
        <begin position="185"/>
        <end position="194"/>
    </location>
</feature>
<feature type="compositionally biased region" description="Low complexity" evidence="1">
    <location>
        <begin position="8"/>
        <end position="45"/>
    </location>
</feature>
<dbReference type="EMBL" id="JANPWB010000008">
    <property type="protein sequence ID" value="KAJ1164082.1"/>
    <property type="molecule type" value="Genomic_DNA"/>
</dbReference>
<evidence type="ECO:0000256" key="1">
    <source>
        <dbReference type="SAM" id="MobiDB-lite"/>
    </source>
</evidence>
<keyword evidence="3" id="KW-1185">Reference proteome</keyword>
<feature type="region of interest" description="Disordered" evidence="1">
    <location>
        <begin position="181"/>
        <end position="219"/>
    </location>
</feature>
<organism evidence="2 3">
    <name type="scientific">Pleurodeles waltl</name>
    <name type="common">Iberian ribbed newt</name>
    <dbReference type="NCBI Taxonomy" id="8319"/>
    <lineage>
        <taxon>Eukaryota</taxon>
        <taxon>Metazoa</taxon>
        <taxon>Chordata</taxon>
        <taxon>Craniata</taxon>
        <taxon>Vertebrata</taxon>
        <taxon>Euteleostomi</taxon>
        <taxon>Amphibia</taxon>
        <taxon>Batrachia</taxon>
        <taxon>Caudata</taxon>
        <taxon>Salamandroidea</taxon>
        <taxon>Salamandridae</taxon>
        <taxon>Pleurodelinae</taxon>
        <taxon>Pleurodeles</taxon>
    </lineage>
</organism>
<sequence length="219" mass="22779">MGVHLGQGLRHSSSSPLPRSSARAPRAGAGVASAPPSPGAQSAGGLPRGAKAQQGTGAWIPGSAANARRRVVLPSGVSDGAAFQCATLCAAYALGPHRLLPVSKSSGSRCPVRRDTGPQSIPGLFGPGAMHPRPHRLLARHLRVQSQWSWTDPASRNRPVVWSRDDPGAVSSRARSGLLAGAAPDVHRHPRAPDFELSVSDGTKGPLESRLGPQQDHMR</sequence>
<evidence type="ECO:0000313" key="2">
    <source>
        <dbReference type="EMBL" id="KAJ1164082.1"/>
    </source>
</evidence>
<proteinExistence type="predicted"/>
<feature type="region of interest" description="Disordered" evidence="1">
    <location>
        <begin position="1"/>
        <end position="61"/>
    </location>
</feature>
<accession>A0AAV7SJ06</accession>
<protein>
    <submittedName>
        <fullName evidence="2">Uncharacterized protein</fullName>
    </submittedName>
</protein>
<dbReference type="AlphaFoldDB" id="A0AAV7SJ06"/>